<sequence length="100" mass="11347">MNSECLEETVKKEIQRVSKGHWQPTSRGSFSRELDKREKKEANVSSLGKLTCNVVADSPVEFRTTDSTQQLPREVLAKEGNLHFAGRNNRVHGEFYKIVG</sequence>
<evidence type="ECO:0000313" key="3">
    <source>
        <dbReference type="Proteomes" id="UP001177670"/>
    </source>
</evidence>
<feature type="region of interest" description="Disordered" evidence="1">
    <location>
        <begin position="16"/>
        <end position="37"/>
    </location>
</feature>
<dbReference type="EMBL" id="JAHYIQ010000008">
    <property type="protein sequence ID" value="KAK1129983.1"/>
    <property type="molecule type" value="Genomic_DNA"/>
</dbReference>
<gene>
    <name evidence="2" type="ORF">K0M31_019672</name>
</gene>
<protein>
    <submittedName>
        <fullName evidence="2">Uncharacterized protein</fullName>
    </submittedName>
</protein>
<reference evidence="2" key="1">
    <citation type="submission" date="2021-10" db="EMBL/GenBank/DDBJ databases">
        <title>Melipona bicolor Genome sequencing and assembly.</title>
        <authorList>
            <person name="Araujo N.S."/>
            <person name="Arias M.C."/>
        </authorList>
    </citation>
    <scope>NUCLEOTIDE SEQUENCE</scope>
    <source>
        <strain evidence="2">USP_2M_L1-L4_2017</strain>
        <tissue evidence="2">Whole body</tissue>
    </source>
</reference>
<keyword evidence="3" id="KW-1185">Reference proteome</keyword>
<proteinExistence type="predicted"/>
<organism evidence="2 3">
    <name type="scientific">Melipona bicolor</name>
    <dbReference type="NCBI Taxonomy" id="60889"/>
    <lineage>
        <taxon>Eukaryota</taxon>
        <taxon>Metazoa</taxon>
        <taxon>Ecdysozoa</taxon>
        <taxon>Arthropoda</taxon>
        <taxon>Hexapoda</taxon>
        <taxon>Insecta</taxon>
        <taxon>Pterygota</taxon>
        <taxon>Neoptera</taxon>
        <taxon>Endopterygota</taxon>
        <taxon>Hymenoptera</taxon>
        <taxon>Apocrita</taxon>
        <taxon>Aculeata</taxon>
        <taxon>Apoidea</taxon>
        <taxon>Anthophila</taxon>
        <taxon>Apidae</taxon>
        <taxon>Melipona</taxon>
    </lineage>
</organism>
<evidence type="ECO:0000256" key="1">
    <source>
        <dbReference type="SAM" id="MobiDB-lite"/>
    </source>
</evidence>
<evidence type="ECO:0000313" key="2">
    <source>
        <dbReference type="EMBL" id="KAK1129983.1"/>
    </source>
</evidence>
<comment type="caution">
    <text evidence="2">The sequence shown here is derived from an EMBL/GenBank/DDBJ whole genome shotgun (WGS) entry which is preliminary data.</text>
</comment>
<accession>A0AA40G2Q7</accession>
<dbReference type="AlphaFoldDB" id="A0AA40G2Q7"/>
<name>A0AA40G2Q7_9HYME</name>
<dbReference type="Proteomes" id="UP001177670">
    <property type="component" value="Unassembled WGS sequence"/>
</dbReference>